<name>A0ABV0HK77_9ENTR</name>
<gene>
    <name evidence="2" type="ORF">VSR74_13245</name>
</gene>
<dbReference type="Proteomes" id="UP001444146">
    <property type="component" value="Unassembled WGS sequence"/>
</dbReference>
<dbReference type="InterPro" id="IPR010718">
    <property type="entry name" value="DUF1294"/>
</dbReference>
<reference evidence="2 3" key="1">
    <citation type="submission" date="2024-01" db="EMBL/GenBank/DDBJ databases">
        <title>Pseudocitrobacter sp. Endophytic strain Cyp-38L.</title>
        <authorList>
            <person name="Amer M.A."/>
            <person name="Hamed S.M."/>
        </authorList>
    </citation>
    <scope>NUCLEOTIDE SEQUENCE [LARGE SCALE GENOMIC DNA]</scope>
    <source>
        <strain evidence="2 3">Cyp38S</strain>
    </source>
</reference>
<dbReference type="EMBL" id="JAYMYY010000003">
    <property type="protein sequence ID" value="MEO3990772.1"/>
    <property type="molecule type" value="Genomic_DNA"/>
</dbReference>
<keyword evidence="1" id="KW-0472">Membrane</keyword>
<feature type="transmembrane region" description="Helical" evidence="1">
    <location>
        <begin position="90"/>
        <end position="112"/>
    </location>
</feature>
<evidence type="ECO:0000313" key="2">
    <source>
        <dbReference type="EMBL" id="MEO3990772.1"/>
    </source>
</evidence>
<evidence type="ECO:0000313" key="3">
    <source>
        <dbReference type="Proteomes" id="UP001444146"/>
    </source>
</evidence>
<proteinExistence type="predicted"/>
<dbReference type="RefSeq" id="WP_347795162.1">
    <property type="nucleotide sequence ID" value="NZ_JAYMYY010000003.1"/>
</dbReference>
<accession>A0ABV0HK77</accession>
<dbReference type="Pfam" id="PF06961">
    <property type="entry name" value="DUF1294"/>
    <property type="match status" value="1"/>
</dbReference>
<sequence>MMLNKVCYGLLALSLCASFGFLHPFLGWFLLVNIVTFLIYGADKLAARRSWQRVPERTLLVFGLVGGWPGGLVAQHLFRHKTQKQPFRKWFLASVVVNVMVLVGGGYWIGYLNV</sequence>
<keyword evidence="3" id="KW-1185">Reference proteome</keyword>
<protein>
    <submittedName>
        <fullName evidence="2">DUF1294 domain-containing protein</fullName>
    </submittedName>
</protein>
<feature type="transmembrane region" description="Helical" evidence="1">
    <location>
        <begin position="28"/>
        <end position="47"/>
    </location>
</feature>
<keyword evidence="1" id="KW-0812">Transmembrane</keyword>
<keyword evidence="1" id="KW-1133">Transmembrane helix</keyword>
<comment type="caution">
    <text evidence="2">The sequence shown here is derived from an EMBL/GenBank/DDBJ whole genome shotgun (WGS) entry which is preliminary data.</text>
</comment>
<organism evidence="2 3">
    <name type="scientific">Pseudocitrobacter cyperus</name>
    <dbReference type="NCBI Taxonomy" id="3112843"/>
    <lineage>
        <taxon>Bacteria</taxon>
        <taxon>Pseudomonadati</taxon>
        <taxon>Pseudomonadota</taxon>
        <taxon>Gammaproteobacteria</taxon>
        <taxon>Enterobacterales</taxon>
        <taxon>Enterobacteriaceae</taxon>
        <taxon>Pseudocitrobacter</taxon>
    </lineage>
</organism>
<evidence type="ECO:0000256" key="1">
    <source>
        <dbReference type="SAM" id="Phobius"/>
    </source>
</evidence>